<protein>
    <recommendedName>
        <fullName evidence="3">Reverse transcriptase domain-containing protein</fullName>
    </recommendedName>
</protein>
<proteinExistence type="predicted"/>
<evidence type="ECO:0008006" key="3">
    <source>
        <dbReference type="Google" id="ProtNLM"/>
    </source>
</evidence>
<evidence type="ECO:0000313" key="2">
    <source>
        <dbReference type="Proteomes" id="UP001304243"/>
    </source>
</evidence>
<dbReference type="AlphaFoldDB" id="A0AAN7HPZ5"/>
<dbReference type="RefSeq" id="XP_064686960.1">
    <property type="nucleotide sequence ID" value="XM_064827676.1"/>
</dbReference>
<gene>
    <name evidence="1" type="ORF">ATC70_008427</name>
</gene>
<dbReference type="Proteomes" id="UP001304243">
    <property type="component" value="Unassembled WGS sequence"/>
</dbReference>
<evidence type="ECO:0000313" key="1">
    <source>
        <dbReference type="EMBL" id="KAK4520294.1"/>
    </source>
</evidence>
<name>A0AAN7HPZ5_9FUNG</name>
<dbReference type="EMBL" id="JASEJX010000011">
    <property type="protein sequence ID" value="KAK4520294.1"/>
    <property type="molecule type" value="Genomic_DNA"/>
</dbReference>
<accession>A0AAN7HPZ5</accession>
<comment type="caution">
    <text evidence="1">The sequence shown here is derived from an EMBL/GenBank/DDBJ whole genome shotgun (WGS) entry which is preliminary data.</text>
</comment>
<dbReference type="PANTHER" id="PTHR19446">
    <property type="entry name" value="REVERSE TRANSCRIPTASES"/>
    <property type="match status" value="1"/>
</dbReference>
<dbReference type="GeneID" id="89952113"/>
<keyword evidence="2" id="KW-1185">Reference proteome</keyword>
<sequence length="328" mass="37166">MTYSAITSSNVPTQNMMGHFYQHSVAGPHGRPSIMSTAHQRYFNNYTRPPLILCAPNGLIMPSSIPPFNSPPLNRLKRFQRKRNQLFKRYQNQPTILRERLPVIEKLISDLQQEISIQQTIRAGKMWREQGETSAGYLKRTVATRQIQRTIISELCNTIPASAQIPVNSQPTLETPFTIDEIMTGAQRSPNHSSPGTDGLPYEILAVLLCHQQTAQLAHAVFKEALTLGVFPDSWLTTCMCLLPKKGDLTNLRNFRPISLINCDAKIFTRLLNQRLMPHMQQLISPQQLGFMPNRFIGEHGFTLLLHTSMHLRQHSLSPQATFYNVAA</sequence>
<organism evidence="1 2">
    <name type="scientific">Mucor velutinosus</name>
    <dbReference type="NCBI Taxonomy" id="708070"/>
    <lineage>
        <taxon>Eukaryota</taxon>
        <taxon>Fungi</taxon>
        <taxon>Fungi incertae sedis</taxon>
        <taxon>Mucoromycota</taxon>
        <taxon>Mucoromycotina</taxon>
        <taxon>Mucoromycetes</taxon>
        <taxon>Mucorales</taxon>
        <taxon>Mucorineae</taxon>
        <taxon>Mucoraceae</taxon>
        <taxon>Mucor</taxon>
    </lineage>
</organism>
<reference evidence="1 2" key="1">
    <citation type="submission" date="2022-11" db="EMBL/GenBank/DDBJ databases">
        <title>Mucor velutinosus strain NIH1002 WGS.</title>
        <authorList>
            <person name="Subramanian P."/>
            <person name="Mullikin J.C."/>
            <person name="Segre J.A."/>
            <person name="Zelazny A.M."/>
        </authorList>
    </citation>
    <scope>NUCLEOTIDE SEQUENCE [LARGE SCALE GENOMIC DNA]</scope>
    <source>
        <strain evidence="1 2">NIH1002</strain>
    </source>
</reference>